<keyword evidence="1" id="KW-0479">Metal-binding</keyword>
<keyword evidence="1" id="KW-0862">Zinc</keyword>
<evidence type="ECO:0000256" key="1">
    <source>
        <dbReference type="PROSITE-ProRule" id="PRU00175"/>
    </source>
</evidence>
<dbReference type="AlphaFoldDB" id="A0AAW1GZ66"/>
<dbReference type="SUPFAM" id="SSF57850">
    <property type="entry name" value="RING/U-box"/>
    <property type="match status" value="1"/>
</dbReference>
<dbReference type="CDD" id="cd16618">
    <property type="entry name" value="mRING-HC-C4C4_CNOT4"/>
    <property type="match status" value="1"/>
</dbReference>
<evidence type="ECO:0000313" key="5">
    <source>
        <dbReference type="Proteomes" id="UP001443914"/>
    </source>
</evidence>
<dbReference type="FunFam" id="3.30.40.10:FF:000383">
    <property type="entry name" value="RING/U-box superfamily protein"/>
    <property type="match status" value="1"/>
</dbReference>
<evidence type="ECO:0000256" key="2">
    <source>
        <dbReference type="SAM" id="MobiDB-lite"/>
    </source>
</evidence>
<feature type="region of interest" description="Disordered" evidence="2">
    <location>
        <begin position="167"/>
        <end position="210"/>
    </location>
</feature>
<dbReference type="Proteomes" id="UP001443914">
    <property type="component" value="Unassembled WGS sequence"/>
</dbReference>
<feature type="domain" description="RING-type" evidence="3">
    <location>
        <begin position="269"/>
        <end position="311"/>
    </location>
</feature>
<feature type="compositionally biased region" description="Basic and acidic residues" evidence="2">
    <location>
        <begin position="172"/>
        <end position="183"/>
    </location>
</feature>
<dbReference type="PANTHER" id="PTHR12603">
    <property type="entry name" value="CCR4-NOT TRANSCRIPTION COMPLEX RELATED"/>
    <property type="match status" value="1"/>
</dbReference>
<dbReference type="InterPro" id="IPR039780">
    <property type="entry name" value="Mot2"/>
</dbReference>
<dbReference type="Gene3D" id="3.30.40.10">
    <property type="entry name" value="Zinc/RING finger domain, C3HC4 (zinc finger)"/>
    <property type="match status" value="1"/>
</dbReference>
<dbReference type="InterPro" id="IPR001841">
    <property type="entry name" value="Znf_RING"/>
</dbReference>
<dbReference type="GO" id="GO:0008270">
    <property type="term" value="F:zinc ion binding"/>
    <property type="evidence" value="ECO:0007669"/>
    <property type="project" value="UniProtKB-KW"/>
</dbReference>
<sequence length="344" mass="37613">MVSDASIPNAPKDITKKKRANRSAKLKQCKLDARREQFLSQVKKKGVKEIGNGNGCVNGEFDGSTFKTTKTKGKEVRNVCMEVIDNHGSDSDESSLTNSPTSSVNNLGNNYSGSSSSSASSLCFSNGGYCSGNITEEEEEGGEVEFGDDDGCLDDWEAMADALVGSKTNNKQVHDSNLSHDEEVCSDTDNQQAMSKKGDEHVEETETERSGILCGGRVNNKAWRPDDAFRPQSLPNLSKHWSSPANSEKLACHGFNPWVRKMPPVPTSCPICCEDLDLTDSSFLPCPCGFRLCLFCHKRILEEDSRCPGCRKPYTSEMVEKETSITSGSLTIRLARSCSTFSRV</sequence>
<protein>
    <recommendedName>
        <fullName evidence="3">RING-type domain-containing protein</fullName>
    </recommendedName>
</protein>
<feature type="region of interest" description="Disordered" evidence="2">
    <location>
        <begin position="87"/>
        <end position="111"/>
    </location>
</feature>
<dbReference type="GO" id="GO:0016567">
    <property type="term" value="P:protein ubiquitination"/>
    <property type="evidence" value="ECO:0007669"/>
    <property type="project" value="TreeGrafter"/>
</dbReference>
<evidence type="ECO:0000313" key="4">
    <source>
        <dbReference type="EMBL" id="KAK9669370.1"/>
    </source>
</evidence>
<evidence type="ECO:0000259" key="3">
    <source>
        <dbReference type="PROSITE" id="PS50089"/>
    </source>
</evidence>
<dbReference type="InterPro" id="IPR039515">
    <property type="entry name" value="NOT4_mRING-HC-C4C4"/>
</dbReference>
<dbReference type="PROSITE" id="PS50089">
    <property type="entry name" value="ZF_RING_2"/>
    <property type="match status" value="1"/>
</dbReference>
<dbReference type="Pfam" id="PF14570">
    <property type="entry name" value="zf-RING_4"/>
    <property type="match status" value="1"/>
</dbReference>
<reference evidence="4" key="1">
    <citation type="submission" date="2024-03" db="EMBL/GenBank/DDBJ databases">
        <title>WGS assembly of Saponaria officinalis var. Norfolk2.</title>
        <authorList>
            <person name="Jenkins J."/>
            <person name="Shu S."/>
            <person name="Grimwood J."/>
            <person name="Barry K."/>
            <person name="Goodstein D."/>
            <person name="Schmutz J."/>
            <person name="Leebens-Mack J."/>
            <person name="Osbourn A."/>
        </authorList>
    </citation>
    <scope>NUCLEOTIDE SEQUENCE [LARGE SCALE GENOMIC DNA]</scope>
    <source>
        <strain evidence="4">JIC</strain>
    </source>
</reference>
<dbReference type="GO" id="GO:0004842">
    <property type="term" value="F:ubiquitin-protein transferase activity"/>
    <property type="evidence" value="ECO:0007669"/>
    <property type="project" value="InterPro"/>
</dbReference>
<feature type="compositionally biased region" description="Low complexity" evidence="2">
    <location>
        <begin position="102"/>
        <end position="111"/>
    </location>
</feature>
<proteinExistence type="predicted"/>
<keyword evidence="1" id="KW-0863">Zinc-finger</keyword>
<keyword evidence="5" id="KW-1185">Reference proteome</keyword>
<name>A0AAW1GZ66_SAPOF</name>
<comment type="caution">
    <text evidence="4">The sequence shown here is derived from an EMBL/GenBank/DDBJ whole genome shotgun (WGS) entry which is preliminary data.</text>
</comment>
<dbReference type="GO" id="GO:0030014">
    <property type="term" value="C:CCR4-NOT complex"/>
    <property type="evidence" value="ECO:0007669"/>
    <property type="project" value="InterPro"/>
</dbReference>
<feature type="compositionally biased region" description="Basic residues" evidence="2">
    <location>
        <begin position="15"/>
        <end position="27"/>
    </location>
</feature>
<organism evidence="4 5">
    <name type="scientific">Saponaria officinalis</name>
    <name type="common">Common soapwort</name>
    <name type="synonym">Lychnis saponaria</name>
    <dbReference type="NCBI Taxonomy" id="3572"/>
    <lineage>
        <taxon>Eukaryota</taxon>
        <taxon>Viridiplantae</taxon>
        <taxon>Streptophyta</taxon>
        <taxon>Embryophyta</taxon>
        <taxon>Tracheophyta</taxon>
        <taxon>Spermatophyta</taxon>
        <taxon>Magnoliopsida</taxon>
        <taxon>eudicotyledons</taxon>
        <taxon>Gunneridae</taxon>
        <taxon>Pentapetalae</taxon>
        <taxon>Caryophyllales</taxon>
        <taxon>Caryophyllaceae</taxon>
        <taxon>Caryophylleae</taxon>
        <taxon>Saponaria</taxon>
    </lineage>
</organism>
<accession>A0AAW1GZ66</accession>
<dbReference type="PANTHER" id="PTHR12603:SF0">
    <property type="entry name" value="CCR4-NOT TRANSCRIPTION COMPLEX SUBUNIT 4"/>
    <property type="match status" value="1"/>
</dbReference>
<dbReference type="InterPro" id="IPR013083">
    <property type="entry name" value="Znf_RING/FYVE/PHD"/>
</dbReference>
<dbReference type="EMBL" id="JBDFQZ010000013">
    <property type="protein sequence ID" value="KAK9669370.1"/>
    <property type="molecule type" value="Genomic_DNA"/>
</dbReference>
<feature type="region of interest" description="Disordered" evidence="2">
    <location>
        <begin position="1"/>
        <end position="27"/>
    </location>
</feature>
<gene>
    <name evidence="4" type="ORF">RND81_13G125400</name>
</gene>